<evidence type="ECO:0000313" key="1">
    <source>
        <dbReference type="EMBL" id="MBC8360968.1"/>
    </source>
</evidence>
<proteinExistence type="predicted"/>
<dbReference type="AlphaFoldDB" id="A0A8J6TLS1"/>
<dbReference type="EMBL" id="JACNJH010000116">
    <property type="protein sequence ID" value="MBC8360968.1"/>
    <property type="molecule type" value="Genomic_DNA"/>
</dbReference>
<accession>A0A8J6TLS1</accession>
<dbReference type="Proteomes" id="UP000603434">
    <property type="component" value="Unassembled WGS sequence"/>
</dbReference>
<evidence type="ECO:0000313" key="2">
    <source>
        <dbReference type="Proteomes" id="UP000603434"/>
    </source>
</evidence>
<sequence length="140" mass="16068">MPEKCRVGVCGFDPMLVKGYLKTGARALWWHISDELYEEFDMKPGIKVSGKLLKVYAGKTGKEAAVPNEPFEWVASKETGLVILIPPEVIAKYKLTEFHFIELLVEKIDGKDVYPGKEKMSEKFWPEDMMKLDYVLDYSE</sequence>
<organism evidence="1 2">
    <name type="scientific">Candidatus Desulfatibia profunda</name>
    <dbReference type="NCBI Taxonomy" id="2841695"/>
    <lineage>
        <taxon>Bacteria</taxon>
        <taxon>Pseudomonadati</taxon>
        <taxon>Thermodesulfobacteriota</taxon>
        <taxon>Desulfobacteria</taxon>
        <taxon>Desulfobacterales</taxon>
        <taxon>Desulfobacterales incertae sedis</taxon>
        <taxon>Candidatus Desulfatibia</taxon>
    </lineage>
</organism>
<protein>
    <submittedName>
        <fullName evidence="1">Uncharacterized protein</fullName>
    </submittedName>
</protein>
<comment type="caution">
    <text evidence="1">The sequence shown here is derived from an EMBL/GenBank/DDBJ whole genome shotgun (WGS) entry which is preliminary data.</text>
</comment>
<name>A0A8J6TLS1_9BACT</name>
<gene>
    <name evidence="1" type="ORF">H8E23_06190</name>
</gene>
<reference evidence="1 2" key="1">
    <citation type="submission" date="2020-08" db="EMBL/GenBank/DDBJ databases">
        <title>Bridging the membrane lipid divide: bacteria of the FCB group superphylum have the potential to synthesize archaeal ether lipids.</title>
        <authorList>
            <person name="Villanueva L."/>
            <person name="Von Meijenfeldt F.A.B."/>
            <person name="Westbye A.B."/>
            <person name="Yadav S."/>
            <person name="Hopmans E.C."/>
            <person name="Dutilh B.E."/>
            <person name="Sinninghe Damste J.S."/>
        </authorList>
    </citation>
    <scope>NUCLEOTIDE SEQUENCE [LARGE SCALE GENOMIC DNA]</scope>
    <source>
        <strain evidence="1">NIOZ-UU30</strain>
    </source>
</reference>